<dbReference type="AlphaFoldDB" id="A0A0N4V218"/>
<evidence type="ECO:0000313" key="2">
    <source>
        <dbReference type="Proteomes" id="UP000274131"/>
    </source>
</evidence>
<dbReference type="EMBL" id="UXUI01007669">
    <property type="protein sequence ID" value="VDD88590.1"/>
    <property type="molecule type" value="Genomic_DNA"/>
</dbReference>
<evidence type="ECO:0000313" key="1">
    <source>
        <dbReference type="EMBL" id="VDD88590.1"/>
    </source>
</evidence>
<accession>A0A0N4V218</accession>
<sequence>MLPLFLYLFSFTANPQLRQVTLAPIRSTFSTPSFNRESVPPTFAYGLPQEPRWGYYYQHYPWDKLPFAFVRRPELHYVYPKAFKNTLYRNPNGGFLGHSRYESLATVVRSRQKFEDKNFVVTQTMITSFTLLVISRLSRDCLFPLSNVFRFYLLIGPIIIALKENCLEYNLYIINIIR</sequence>
<name>A0A0N4V218_ENTVE</name>
<gene>
    <name evidence="1" type="ORF">EVEC_LOCUS3733</name>
</gene>
<keyword evidence="2" id="KW-1185">Reference proteome</keyword>
<dbReference type="WBParaSite" id="EVEC_0000402501-mRNA-1">
    <property type="protein sequence ID" value="EVEC_0000402501-mRNA-1"/>
    <property type="gene ID" value="EVEC_0000402501"/>
</dbReference>
<organism evidence="3">
    <name type="scientific">Enterobius vermicularis</name>
    <name type="common">Human pinworm</name>
    <dbReference type="NCBI Taxonomy" id="51028"/>
    <lineage>
        <taxon>Eukaryota</taxon>
        <taxon>Metazoa</taxon>
        <taxon>Ecdysozoa</taxon>
        <taxon>Nematoda</taxon>
        <taxon>Chromadorea</taxon>
        <taxon>Rhabditida</taxon>
        <taxon>Spirurina</taxon>
        <taxon>Oxyuridomorpha</taxon>
        <taxon>Oxyuroidea</taxon>
        <taxon>Oxyuridae</taxon>
        <taxon>Enterobius</taxon>
    </lineage>
</organism>
<evidence type="ECO:0000313" key="3">
    <source>
        <dbReference type="WBParaSite" id="EVEC_0000402501-mRNA-1"/>
    </source>
</evidence>
<protein>
    <submittedName>
        <fullName evidence="1 3">Uncharacterized protein</fullName>
    </submittedName>
</protein>
<dbReference type="OrthoDB" id="5868569at2759"/>
<dbReference type="Proteomes" id="UP000274131">
    <property type="component" value="Unassembled WGS sequence"/>
</dbReference>
<proteinExistence type="predicted"/>
<reference evidence="1 2" key="2">
    <citation type="submission" date="2018-10" db="EMBL/GenBank/DDBJ databases">
        <authorList>
            <consortium name="Pathogen Informatics"/>
        </authorList>
    </citation>
    <scope>NUCLEOTIDE SEQUENCE [LARGE SCALE GENOMIC DNA]</scope>
</reference>
<reference evidence="3" key="1">
    <citation type="submission" date="2017-02" db="UniProtKB">
        <authorList>
            <consortium name="WormBaseParasite"/>
        </authorList>
    </citation>
    <scope>IDENTIFICATION</scope>
</reference>